<evidence type="ECO:0008006" key="5">
    <source>
        <dbReference type="Google" id="ProtNLM"/>
    </source>
</evidence>
<reference evidence="3 4" key="1">
    <citation type="submission" date="2024-02" db="EMBL/GenBank/DDBJ databases">
        <authorList>
            <person name="Chen Y."/>
            <person name="Shah S."/>
            <person name="Dougan E. K."/>
            <person name="Thang M."/>
            <person name="Chan C."/>
        </authorList>
    </citation>
    <scope>NUCLEOTIDE SEQUENCE [LARGE SCALE GENOMIC DNA]</scope>
</reference>
<proteinExistence type="predicted"/>
<keyword evidence="4" id="KW-1185">Reference proteome</keyword>
<gene>
    <name evidence="3" type="ORF">SCF082_LOCUS29775</name>
</gene>
<feature type="compositionally biased region" description="Basic and acidic residues" evidence="2">
    <location>
        <begin position="262"/>
        <end position="279"/>
    </location>
</feature>
<feature type="compositionally biased region" description="Basic and acidic residues" evidence="2">
    <location>
        <begin position="1"/>
        <end position="12"/>
    </location>
</feature>
<keyword evidence="1" id="KW-0175">Coiled coil</keyword>
<feature type="coiled-coil region" evidence="1">
    <location>
        <begin position="481"/>
        <end position="520"/>
    </location>
</feature>
<feature type="region of interest" description="Disordered" evidence="2">
    <location>
        <begin position="1"/>
        <end position="35"/>
    </location>
</feature>
<evidence type="ECO:0000313" key="3">
    <source>
        <dbReference type="EMBL" id="CAK9054949.1"/>
    </source>
</evidence>
<evidence type="ECO:0000256" key="1">
    <source>
        <dbReference type="SAM" id="Coils"/>
    </source>
</evidence>
<protein>
    <recommendedName>
        <fullName evidence="5">JmjC domain-containing protein</fullName>
    </recommendedName>
</protein>
<accession>A0ABP0MW36</accession>
<feature type="compositionally biased region" description="Basic residues" evidence="2">
    <location>
        <begin position="20"/>
        <end position="32"/>
    </location>
</feature>
<sequence length="810" mass="90504">MAAVPRPKEKAKPKAASGKSKAKAKATAKSRGKREPVTRCICPNCPFPKYQGSRFCSLGDHKKAWDNMVYQRRTRKNITEEERKAFDEAMKDDGFAGKSVERFALDNPPEMKKKGLVDFTQFIRVIGQRVAQRDAAGDVPMTEKAFYKHCENVLGLSDQEAADYWREYEDDPRIERDQKGFRGSLRLWLPMQEYKVKEREHYVDNQVVEGSDVMKAPSEEDRRILKDHLRRQDLSFRDIHLAMTAEQHADLKCKTPGNPGIKQEKSEQKEDTETPEKPVNLSRERPILHRSVETGYRKIQSELQKSLQSANAAVTAWRIHPDELKATDRALLSFCRVLQFRLELGQRCLGNASEIVQLVPDNSLCSGGATAGSAADLQSSACPSDGVTSDEKANNEARRGVRFEDFMKEPRTQAQKFWEGDLSAVVPVADLNATVVDKILEAQDAGQFLALKKQWTQSQACYATLCKGIKQSADDLVKHMKVRVAENTREKKRKAEDAQREQLNKVKEDAKAAANAIKKRKLEETNQTPALYTTTWPSEAAADVRKIDGIEALKSADTWKSPWVIVCSSAGAAADPDDPAVVCLSDAKLAKALTSWGGQYKKSMAHAKLQHVTFPLDEKTGLKTANEFFSSLVSESNLEANIGAVKGGAAFMEGAWLFGCSATMKHIGFNPNHAGLIKLLAIGEVRRLLLDWDSFSKHFRSSLGTDAADMGPEDLFNKFKDLDETKLLELAKRGANMKQCILKKHEILFVPMGWFSVEVASDTTPIYGIRKSFFLKGSEKEYKEALELVKKGGGKSVARMDQIHDILKQA</sequence>
<dbReference type="EMBL" id="CAXAMM010024258">
    <property type="protein sequence ID" value="CAK9054949.1"/>
    <property type="molecule type" value="Genomic_DNA"/>
</dbReference>
<evidence type="ECO:0000256" key="2">
    <source>
        <dbReference type="SAM" id="MobiDB-lite"/>
    </source>
</evidence>
<comment type="caution">
    <text evidence="3">The sequence shown here is derived from an EMBL/GenBank/DDBJ whole genome shotgun (WGS) entry which is preliminary data.</text>
</comment>
<feature type="region of interest" description="Disordered" evidence="2">
    <location>
        <begin position="250"/>
        <end position="279"/>
    </location>
</feature>
<name>A0ABP0MW36_9DINO</name>
<dbReference type="Proteomes" id="UP001642464">
    <property type="component" value="Unassembled WGS sequence"/>
</dbReference>
<evidence type="ECO:0000313" key="4">
    <source>
        <dbReference type="Proteomes" id="UP001642464"/>
    </source>
</evidence>
<organism evidence="3 4">
    <name type="scientific">Durusdinium trenchii</name>
    <dbReference type="NCBI Taxonomy" id="1381693"/>
    <lineage>
        <taxon>Eukaryota</taxon>
        <taxon>Sar</taxon>
        <taxon>Alveolata</taxon>
        <taxon>Dinophyceae</taxon>
        <taxon>Suessiales</taxon>
        <taxon>Symbiodiniaceae</taxon>
        <taxon>Durusdinium</taxon>
    </lineage>
</organism>